<name>A0A7S4AE52_9STRA</name>
<protein>
    <submittedName>
        <fullName evidence="1">Uncharacterized protein</fullName>
    </submittedName>
</protein>
<accession>A0A7S4AE52</accession>
<reference evidence="1" key="1">
    <citation type="submission" date="2021-01" db="EMBL/GenBank/DDBJ databases">
        <authorList>
            <person name="Corre E."/>
            <person name="Pelletier E."/>
            <person name="Niang G."/>
            <person name="Scheremetjew M."/>
            <person name="Finn R."/>
            <person name="Kale V."/>
            <person name="Holt S."/>
            <person name="Cochrane G."/>
            <person name="Meng A."/>
            <person name="Brown T."/>
            <person name="Cohen L."/>
        </authorList>
    </citation>
    <scope>NUCLEOTIDE SEQUENCE</scope>
    <source>
        <strain evidence="1">10249 10 AB</strain>
    </source>
</reference>
<evidence type="ECO:0000313" key="1">
    <source>
        <dbReference type="EMBL" id="CAE0712547.1"/>
    </source>
</evidence>
<dbReference type="EMBL" id="HBIX01006713">
    <property type="protein sequence ID" value="CAE0712547.1"/>
    <property type="molecule type" value="Transcribed_RNA"/>
</dbReference>
<proteinExistence type="predicted"/>
<organism evidence="1">
    <name type="scientific">Pseudo-nitzschia australis</name>
    <dbReference type="NCBI Taxonomy" id="44445"/>
    <lineage>
        <taxon>Eukaryota</taxon>
        <taxon>Sar</taxon>
        <taxon>Stramenopiles</taxon>
        <taxon>Ochrophyta</taxon>
        <taxon>Bacillariophyta</taxon>
        <taxon>Bacillariophyceae</taxon>
        <taxon>Bacillariophycidae</taxon>
        <taxon>Bacillariales</taxon>
        <taxon>Bacillariaceae</taxon>
        <taxon>Pseudo-nitzschia</taxon>
    </lineage>
</organism>
<gene>
    <name evidence="1" type="ORF">PAUS00366_LOCUS5299</name>
</gene>
<sequence>MLSNLLRQQQPKRHHKPWATIVVVRMCYQRECAAAAARSAATLLFASLSTTSAAFDSFAAAGICGDSSKNWSPSASTASKKGPIWLSVITIIPLIKPILIRHKRTQAPTFRALFAIGFRFIGCVCWPFG</sequence>
<dbReference type="AlphaFoldDB" id="A0A7S4AE52"/>